<dbReference type="PANTHER" id="PTHR43156">
    <property type="entry name" value="STAGE II SPORULATION PROTEIN E-RELATED"/>
    <property type="match status" value="1"/>
</dbReference>
<dbReference type="InterPro" id="IPR001932">
    <property type="entry name" value="PPM-type_phosphatase-like_dom"/>
</dbReference>
<comment type="caution">
    <text evidence="4">The sequence shown here is derived from an EMBL/GenBank/DDBJ whole genome shotgun (WGS) entry which is preliminary data.</text>
</comment>
<feature type="domain" description="PPM-type phosphatase" evidence="3">
    <location>
        <begin position="146"/>
        <end position="371"/>
    </location>
</feature>
<keyword evidence="2" id="KW-0812">Transmembrane</keyword>
<dbReference type="EMBL" id="JAOZYC010000145">
    <property type="protein sequence ID" value="MEB8341297.1"/>
    <property type="molecule type" value="Genomic_DNA"/>
</dbReference>
<proteinExistence type="predicted"/>
<sequence>MGQREGGSGGRRGRHGSEGVRTRLFLRLLPLLLIIGGAVYEYVTPSGFPGAPLFSAAPLVAAPFFSLGATILAGAASIGAITVVHLRFTENLDSVFVTEIVTVATVCLLACVLNRIVYRGYEQLASAREIAQAAQLAVLPEPARRLGGFVIAARYEAAQADAFIGGDLYAVQDTPHGIRIIVGDVRGKGMGAVAAVAVVIGAFREAAEQEGTLEAVAQRLERALAREGTRRSGIDDFEGFTTAVLAEIPHGVELVRVLNRGHPSPLLLLGDGTVRPLDPCQAALPLGMSELGSWPDRAVEAAFPSAATLLLYTDGLSEARDPSGRFYDPAARLSGRVFPGPEELLAALAAEVRAHTGDGTKDDMALLAVRRG</sequence>
<dbReference type="Pfam" id="PF07228">
    <property type="entry name" value="SpoIIE"/>
    <property type="match status" value="1"/>
</dbReference>
<evidence type="ECO:0000256" key="2">
    <source>
        <dbReference type="SAM" id="Phobius"/>
    </source>
</evidence>
<dbReference type="PANTHER" id="PTHR43156:SF2">
    <property type="entry name" value="STAGE II SPORULATION PROTEIN E"/>
    <property type="match status" value="1"/>
</dbReference>
<evidence type="ECO:0000313" key="4">
    <source>
        <dbReference type="EMBL" id="MEB8341297.1"/>
    </source>
</evidence>
<dbReference type="RefSeq" id="WP_326020379.1">
    <property type="nucleotide sequence ID" value="NZ_JAOZYC010000145.1"/>
</dbReference>
<protein>
    <submittedName>
        <fullName evidence="4">Serine/threonine-protein phosphatase</fullName>
    </submittedName>
</protein>
<keyword evidence="5" id="KW-1185">Reference proteome</keyword>
<name>A0ABU6FCE9_9ACTN</name>
<dbReference type="SMART" id="SM00331">
    <property type="entry name" value="PP2C_SIG"/>
    <property type="match status" value="1"/>
</dbReference>
<organism evidence="4 5">
    <name type="scientific">Streptomyces endophyticus</name>
    <dbReference type="NCBI Taxonomy" id="714166"/>
    <lineage>
        <taxon>Bacteria</taxon>
        <taxon>Bacillati</taxon>
        <taxon>Actinomycetota</taxon>
        <taxon>Actinomycetes</taxon>
        <taxon>Kitasatosporales</taxon>
        <taxon>Streptomycetaceae</taxon>
        <taxon>Streptomyces</taxon>
    </lineage>
</organism>
<reference evidence="4 5" key="1">
    <citation type="submission" date="2022-10" db="EMBL/GenBank/DDBJ databases">
        <authorList>
            <person name="Xie J."/>
            <person name="Shen N."/>
        </authorList>
    </citation>
    <scope>NUCLEOTIDE SEQUENCE [LARGE SCALE GENOMIC DNA]</scope>
    <source>
        <strain evidence="4 5">YIM65594</strain>
    </source>
</reference>
<dbReference type="Proteomes" id="UP001354931">
    <property type="component" value="Unassembled WGS sequence"/>
</dbReference>
<evidence type="ECO:0000256" key="1">
    <source>
        <dbReference type="ARBA" id="ARBA00022801"/>
    </source>
</evidence>
<keyword evidence="2" id="KW-0472">Membrane</keyword>
<gene>
    <name evidence="4" type="ORF">OKJ99_27710</name>
</gene>
<dbReference type="Gene3D" id="3.60.40.10">
    <property type="entry name" value="PPM-type phosphatase domain"/>
    <property type="match status" value="1"/>
</dbReference>
<feature type="transmembrane region" description="Helical" evidence="2">
    <location>
        <begin position="96"/>
        <end position="118"/>
    </location>
</feature>
<dbReference type="SUPFAM" id="SSF81606">
    <property type="entry name" value="PP2C-like"/>
    <property type="match status" value="1"/>
</dbReference>
<feature type="transmembrane region" description="Helical" evidence="2">
    <location>
        <begin position="24"/>
        <end position="43"/>
    </location>
</feature>
<dbReference type="InterPro" id="IPR052016">
    <property type="entry name" value="Bact_Sigma-Reg"/>
</dbReference>
<dbReference type="InterPro" id="IPR036457">
    <property type="entry name" value="PPM-type-like_dom_sf"/>
</dbReference>
<accession>A0ABU6FCE9</accession>
<feature type="transmembrane region" description="Helical" evidence="2">
    <location>
        <begin position="63"/>
        <end position="84"/>
    </location>
</feature>
<evidence type="ECO:0000259" key="3">
    <source>
        <dbReference type="SMART" id="SM00331"/>
    </source>
</evidence>
<evidence type="ECO:0000313" key="5">
    <source>
        <dbReference type="Proteomes" id="UP001354931"/>
    </source>
</evidence>
<keyword evidence="1" id="KW-0378">Hydrolase</keyword>
<keyword evidence="2" id="KW-1133">Transmembrane helix</keyword>